<name>A0A5B7FC79_PORTR</name>
<organism evidence="1 2">
    <name type="scientific">Portunus trituberculatus</name>
    <name type="common">Swimming crab</name>
    <name type="synonym">Neptunus trituberculatus</name>
    <dbReference type="NCBI Taxonomy" id="210409"/>
    <lineage>
        <taxon>Eukaryota</taxon>
        <taxon>Metazoa</taxon>
        <taxon>Ecdysozoa</taxon>
        <taxon>Arthropoda</taxon>
        <taxon>Crustacea</taxon>
        <taxon>Multicrustacea</taxon>
        <taxon>Malacostraca</taxon>
        <taxon>Eumalacostraca</taxon>
        <taxon>Eucarida</taxon>
        <taxon>Decapoda</taxon>
        <taxon>Pleocyemata</taxon>
        <taxon>Brachyura</taxon>
        <taxon>Eubrachyura</taxon>
        <taxon>Portunoidea</taxon>
        <taxon>Portunidae</taxon>
        <taxon>Portuninae</taxon>
        <taxon>Portunus</taxon>
    </lineage>
</organism>
<sequence>MREHGAAGRLLASCITTDGWAVSSCNLRASLKIYETLRKRKPPEAPRRRPGELLITCGLWAPRYRGRGTERHQFCYPVPLPTNELRVVYLQ</sequence>
<keyword evidence="2" id="KW-1185">Reference proteome</keyword>
<accession>A0A5B7FC79</accession>
<gene>
    <name evidence="1" type="ORF">E2C01_036539</name>
</gene>
<dbReference type="Proteomes" id="UP000324222">
    <property type="component" value="Unassembled WGS sequence"/>
</dbReference>
<comment type="caution">
    <text evidence="1">The sequence shown here is derived from an EMBL/GenBank/DDBJ whole genome shotgun (WGS) entry which is preliminary data.</text>
</comment>
<dbReference type="AlphaFoldDB" id="A0A5B7FC79"/>
<evidence type="ECO:0000313" key="1">
    <source>
        <dbReference type="EMBL" id="MPC42906.1"/>
    </source>
</evidence>
<dbReference type="EMBL" id="VSRR010005610">
    <property type="protein sequence ID" value="MPC42906.1"/>
    <property type="molecule type" value="Genomic_DNA"/>
</dbReference>
<proteinExistence type="predicted"/>
<protein>
    <submittedName>
        <fullName evidence="1">Uncharacterized protein</fullName>
    </submittedName>
</protein>
<reference evidence="1 2" key="1">
    <citation type="submission" date="2019-05" db="EMBL/GenBank/DDBJ databases">
        <title>Another draft genome of Portunus trituberculatus and its Hox gene families provides insights of decapod evolution.</title>
        <authorList>
            <person name="Jeong J.-H."/>
            <person name="Song I."/>
            <person name="Kim S."/>
            <person name="Choi T."/>
            <person name="Kim D."/>
            <person name="Ryu S."/>
            <person name="Kim W."/>
        </authorList>
    </citation>
    <scope>NUCLEOTIDE SEQUENCE [LARGE SCALE GENOMIC DNA]</scope>
    <source>
        <tissue evidence="1">Muscle</tissue>
    </source>
</reference>
<evidence type="ECO:0000313" key="2">
    <source>
        <dbReference type="Proteomes" id="UP000324222"/>
    </source>
</evidence>